<dbReference type="FunFam" id="1.25.40.10:FF:000344">
    <property type="entry name" value="Pentatricopeptide repeat-containing protein"/>
    <property type="match status" value="1"/>
</dbReference>
<dbReference type="FunFam" id="1.25.40.10:FF:002148">
    <property type="entry name" value="Pentatricopeptide repeat-containing protein At2g29760, chloroplastic"/>
    <property type="match status" value="1"/>
</dbReference>
<dbReference type="Gene3D" id="1.25.40.10">
    <property type="entry name" value="Tetratricopeptide repeat domain"/>
    <property type="match status" value="3"/>
</dbReference>
<evidence type="ECO:0000313" key="6">
    <source>
        <dbReference type="Proteomes" id="UP000316621"/>
    </source>
</evidence>
<proteinExistence type="inferred from homology"/>
<accession>A0A4Y7JF84</accession>
<dbReference type="NCBIfam" id="TIGR00756">
    <property type="entry name" value="PPR"/>
    <property type="match status" value="7"/>
</dbReference>
<evidence type="ECO:0000313" key="5">
    <source>
        <dbReference type="EMBL" id="RZC59477.1"/>
    </source>
</evidence>
<gene>
    <name evidence="5" type="ORF">C5167_006783</name>
</gene>
<dbReference type="PROSITE" id="PS51375">
    <property type="entry name" value="PPR"/>
    <property type="match status" value="6"/>
</dbReference>
<dbReference type="SUPFAM" id="SSF48452">
    <property type="entry name" value="TPR-like"/>
    <property type="match status" value="1"/>
</dbReference>
<dbReference type="Pfam" id="PF13041">
    <property type="entry name" value="PPR_2"/>
    <property type="match status" value="4"/>
</dbReference>
<dbReference type="OMA" id="IDMYCAC"/>
<dbReference type="InterPro" id="IPR046848">
    <property type="entry name" value="E_motif"/>
</dbReference>
<dbReference type="AlphaFoldDB" id="A0A4Y7JF84"/>
<dbReference type="InterPro" id="IPR002885">
    <property type="entry name" value="PPR_rpt"/>
</dbReference>
<dbReference type="GO" id="GO:0009451">
    <property type="term" value="P:RNA modification"/>
    <property type="evidence" value="ECO:0007669"/>
    <property type="project" value="InterPro"/>
</dbReference>
<sequence length="747" mass="85100">MNATDSQQVNSWFYLSWQSSSVDHLPFQSGPFKAHQFLIDVSNTSVAHSSNPTKERLFPLMACLSPPSTFPLQAHNLDSKPTEEWLLSSLKSPKTPMQLKTFHAHIIKTNLTQNDLIFGQLFLCCSISNAMNYATDIFSNIRKPKLFFYNAMIKGYSQNGHHYKALQMYSLMRSRSVSCDSFTFPVVLRSVSSLNEIQTGKELHGVVMKMGLYSKLILQTALIDMYCSCGSADSARFIFDRILERDVICWNTMIAGYVKCGEFNKARELFDRSPSRNVSSWNTLVDMYCKTGDIEIARQFFDEMPEKDIITWNAMLSGYAKIGECESARKLFDQMVKRNVVSWNVLITCHVHNRRFLEALDLFRMMQVSDVKPNEVTVVSVIPACAHLGALELGKWIHGYINRNHIKMDVYVNTSLIDMYGKCGNVEEAIGVFDNAKVKDTFLFNTMIEVLAMHGRAEVAFRIFMCMRREGLKPNEVTFIGLLKACSHVGMVDTGLKYFEMMREEFGLTPKVEHFGCMVDLLGRAGHLQEAHELITKMPMEPHPVVWGSLLGACKIHGNVELAEEVALRLVELEPQSCGNYVLLSNIYSKAGRFNEAVELRKMMKEKGVKKQPGCSSIEVNHVVSEFFAGDRAHPKCKEIYEQLDKMVKRLKAEGYEPCISSALHDVDMNEKEQTLVHHSEKLAVAFGLISTDNRTPIRIVKNLRVCDDCHIFMKMVSKYYDRQMVIRDCSRFHHFSNGSCSCSDYW</sequence>
<dbReference type="PANTHER" id="PTHR47926">
    <property type="entry name" value="PENTATRICOPEPTIDE REPEAT-CONTAINING PROTEIN"/>
    <property type="match status" value="1"/>
</dbReference>
<dbReference type="InterPro" id="IPR011990">
    <property type="entry name" value="TPR-like_helical_dom_sf"/>
</dbReference>
<dbReference type="Gramene" id="RZC59477">
    <property type="protein sequence ID" value="RZC59477"/>
    <property type="gene ID" value="C5167_006783"/>
</dbReference>
<protein>
    <recommendedName>
        <fullName evidence="4">DYW domain-containing protein</fullName>
    </recommendedName>
</protein>
<feature type="repeat" description="PPR" evidence="3">
    <location>
        <begin position="246"/>
        <end position="276"/>
    </location>
</feature>
<feature type="domain" description="DYW" evidence="4">
    <location>
        <begin position="655"/>
        <end position="747"/>
    </location>
</feature>
<dbReference type="FunFam" id="1.25.40.10:FF:000348">
    <property type="entry name" value="Pentatricopeptide repeat-containing protein chloroplastic"/>
    <property type="match status" value="1"/>
</dbReference>
<evidence type="ECO:0000259" key="4">
    <source>
        <dbReference type="Pfam" id="PF14432"/>
    </source>
</evidence>
<dbReference type="Pfam" id="PF20431">
    <property type="entry name" value="E_motif"/>
    <property type="match status" value="1"/>
</dbReference>
<dbReference type="PANTHER" id="PTHR47926:SF537">
    <property type="entry name" value="PENTACOTRIPEPTIDE-REPEAT REGION OF PRORP DOMAIN-CONTAINING PROTEIN"/>
    <property type="match status" value="1"/>
</dbReference>
<evidence type="ECO:0000256" key="2">
    <source>
        <dbReference type="ARBA" id="ARBA00022737"/>
    </source>
</evidence>
<keyword evidence="6" id="KW-1185">Reference proteome</keyword>
<name>A0A4Y7JF84_PAPSO</name>
<dbReference type="EMBL" id="CM010718">
    <property type="protein sequence ID" value="RZC59477.1"/>
    <property type="molecule type" value="Genomic_DNA"/>
</dbReference>
<evidence type="ECO:0000256" key="1">
    <source>
        <dbReference type="ARBA" id="ARBA00006643"/>
    </source>
</evidence>
<dbReference type="Pfam" id="PF14432">
    <property type="entry name" value="DYW_deaminase"/>
    <property type="match status" value="1"/>
</dbReference>
<dbReference type="Pfam" id="PF20430">
    <property type="entry name" value="Eplus_motif"/>
    <property type="match status" value="1"/>
</dbReference>
<evidence type="ECO:0000256" key="3">
    <source>
        <dbReference type="PROSITE-ProRule" id="PRU00708"/>
    </source>
</evidence>
<feature type="repeat" description="PPR" evidence="3">
    <location>
        <begin position="277"/>
        <end position="307"/>
    </location>
</feature>
<dbReference type="Pfam" id="PF01535">
    <property type="entry name" value="PPR"/>
    <property type="match status" value="3"/>
</dbReference>
<organism evidence="5 6">
    <name type="scientific">Papaver somniferum</name>
    <name type="common">Opium poppy</name>
    <dbReference type="NCBI Taxonomy" id="3469"/>
    <lineage>
        <taxon>Eukaryota</taxon>
        <taxon>Viridiplantae</taxon>
        <taxon>Streptophyta</taxon>
        <taxon>Embryophyta</taxon>
        <taxon>Tracheophyta</taxon>
        <taxon>Spermatophyta</taxon>
        <taxon>Magnoliopsida</taxon>
        <taxon>Ranunculales</taxon>
        <taxon>Papaveraceae</taxon>
        <taxon>Papaveroideae</taxon>
        <taxon>Papaver</taxon>
    </lineage>
</organism>
<dbReference type="Proteomes" id="UP000316621">
    <property type="component" value="Chromosome 4"/>
</dbReference>
<dbReference type="GO" id="GO:0008270">
    <property type="term" value="F:zinc ion binding"/>
    <property type="evidence" value="ECO:0007669"/>
    <property type="project" value="InterPro"/>
</dbReference>
<dbReference type="InterPro" id="IPR046849">
    <property type="entry name" value="E2_motif"/>
</dbReference>
<dbReference type="OrthoDB" id="185373at2759"/>
<feature type="repeat" description="PPR" evidence="3">
    <location>
        <begin position="308"/>
        <end position="342"/>
    </location>
</feature>
<reference evidence="5 6" key="1">
    <citation type="journal article" date="2018" name="Science">
        <title>The opium poppy genome and morphinan production.</title>
        <authorList>
            <person name="Guo L."/>
            <person name="Winzer T."/>
            <person name="Yang X."/>
            <person name="Li Y."/>
            <person name="Ning Z."/>
            <person name="He Z."/>
            <person name="Teodor R."/>
            <person name="Lu Y."/>
            <person name="Bowser T.A."/>
            <person name="Graham I.A."/>
            <person name="Ye K."/>
        </authorList>
    </citation>
    <scope>NUCLEOTIDE SEQUENCE [LARGE SCALE GENOMIC DNA]</scope>
    <source>
        <strain evidence="6">cv. HN1</strain>
        <tissue evidence="5">Leaves</tissue>
    </source>
</reference>
<feature type="repeat" description="PPR" evidence="3">
    <location>
        <begin position="145"/>
        <end position="179"/>
    </location>
</feature>
<dbReference type="InterPro" id="IPR032867">
    <property type="entry name" value="DYW_dom"/>
</dbReference>
<feature type="repeat" description="PPR" evidence="3">
    <location>
        <begin position="577"/>
        <end position="611"/>
    </location>
</feature>
<comment type="similarity">
    <text evidence="1">Belongs to the PPR family. PCMP-H subfamily.</text>
</comment>
<feature type="repeat" description="PPR" evidence="3">
    <location>
        <begin position="440"/>
        <end position="474"/>
    </location>
</feature>
<dbReference type="InterPro" id="IPR046960">
    <property type="entry name" value="PPR_At4g14850-like_plant"/>
</dbReference>
<keyword evidence="2" id="KW-0677">Repeat</keyword>
<dbReference type="GO" id="GO:0003723">
    <property type="term" value="F:RNA binding"/>
    <property type="evidence" value="ECO:0007669"/>
    <property type="project" value="InterPro"/>
</dbReference>